<dbReference type="InterPro" id="IPR011707">
    <property type="entry name" value="Cu-oxidase-like_N"/>
</dbReference>
<dbReference type="GO" id="GO:0005576">
    <property type="term" value="C:extracellular region"/>
    <property type="evidence" value="ECO:0007669"/>
    <property type="project" value="UniProtKB-SubCell"/>
</dbReference>
<comment type="cofactor">
    <cofactor evidence="1">
        <name>Cu cation</name>
        <dbReference type="ChEBI" id="CHEBI:23378"/>
    </cofactor>
</comment>
<dbReference type="InterPro" id="IPR034289">
    <property type="entry name" value="CuRO_3_LCC"/>
</dbReference>
<dbReference type="InterPro" id="IPR008972">
    <property type="entry name" value="Cupredoxin"/>
</dbReference>
<evidence type="ECO:0000259" key="14">
    <source>
        <dbReference type="Pfam" id="PF07732"/>
    </source>
</evidence>
<dbReference type="GO" id="GO:0005507">
    <property type="term" value="F:copper ion binding"/>
    <property type="evidence" value="ECO:0007669"/>
    <property type="project" value="InterPro"/>
</dbReference>
<keyword evidence="6" id="KW-0677">Repeat</keyword>
<feature type="domain" description="Plastocyanin-like" evidence="14">
    <location>
        <begin position="30"/>
        <end position="81"/>
    </location>
</feature>
<evidence type="ECO:0000256" key="10">
    <source>
        <dbReference type="SAM" id="MobiDB-lite"/>
    </source>
</evidence>
<reference evidence="15 16" key="1">
    <citation type="journal article" date="2021" name="Commun. Biol.">
        <title>The genome of Shorea leprosula (Dipterocarpaceae) highlights the ecological relevance of drought in aseasonal tropical rainforests.</title>
        <authorList>
            <person name="Ng K.K.S."/>
            <person name="Kobayashi M.J."/>
            <person name="Fawcett J.A."/>
            <person name="Hatakeyama M."/>
            <person name="Paape T."/>
            <person name="Ng C.H."/>
            <person name="Ang C.C."/>
            <person name="Tnah L.H."/>
            <person name="Lee C.T."/>
            <person name="Nishiyama T."/>
            <person name="Sese J."/>
            <person name="O'Brien M.J."/>
            <person name="Copetti D."/>
            <person name="Mohd Noor M.I."/>
            <person name="Ong R.C."/>
            <person name="Putra M."/>
            <person name="Sireger I.Z."/>
            <person name="Indrioko S."/>
            <person name="Kosugi Y."/>
            <person name="Izuno A."/>
            <person name="Isagi Y."/>
            <person name="Lee S.L."/>
            <person name="Shimizu K.K."/>
        </authorList>
    </citation>
    <scope>NUCLEOTIDE SEQUENCE [LARGE SCALE GENOMIC DNA]</scope>
    <source>
        <strain evidence="15">214</strain>
    </source>
</reference>
<dbReference type="SUPFAM" id="SSF49503">
    <property type="entry name" value="Cupredoxins"/>
    <property type="match status" value="3"/>
</dbReference>
<dbReference type="AlphaFoldDB" id="A0AAV5L6L3"/>
<keyword evidence="8" id="KW-0186">Copper</keyword>
<gene>
    <name evidence="15" type="ORF">SLEP1_g41051</name>
</gene>
<evidence type="ECO:0000256" key="5">
    <source>
        <dbReference type="ARBA" id="ARBA00022723"/>
    </source>
</evidence>
<keyword evidence="4" id="KW-0964">Secreted</keyword>
<proteinExistence type="inferred from homology"/>
<evidence type="ECO:0000256" key="6">
    <source>
        <dbReference type="ARBA" id="ARBA00022737"/>
    </source>
</evidence>
<evidence type="ECO:0000256" key="4">
    <source>
        <dbReference type="ARBA" id="ARBA00022525"/>
    </source>
</evidence>
<dbReference type="PANTHER" id="PTHR11709">
    <property type="entry name" value="MULTI-COPPER OXIDASE"/>
    <property type="match status" value="1"/>
</dbReference>
<evidence type="ECO:0000256" key="7">
    <source>
        <dbReference type="ARBA" id="ARBA00023002"/>
    </source>
</evidence>
<name>A0AAV5L6L3_9ROSI</name>
<comment type="subcellular location">
    <subcellularLocation>
        <location evidence="2">Secreted</location>
    </subcellularLocation>
</comment>
<keyword evidence="5" id="KW-0479">Metal-binding</keyword>
<dbReference type="InterPro" id="IPR033138">
    <property type="entry name" value="Cu_oxidase_CS"/>
</dbReference>
<keyword evidence="16" id="KW-1185">Reference proteome</keyword>
<accession>A0AAV5L6L3</accession>
<dbReference type="InterPro" id="IPR011706">
    <property type="entry name" value="Cu-oxidase_C"/>
</dbReference>
<keyword evidence="9" id="KW-0325">Glycoprotein</keyword>
<protein>
    <recommendedName>
        <fullName evidence="17">Laccase</fullName>
    </recommendedName>
</protein>
<sequence length="541" mass="60464">MKTSTSKLLGFLLFSFFYHCQACPHYKFVVKEVPYTRLCSTKNILTVNGQFPGPTLYVNKGDTIVVDVYNRGKYNITLHCKPGFLRTHPGVGFARNPARLPGLGSKEPRGYAWVPTHTGTQALGSQANPCLGSNPRRNPGAGFHGTRAGVPRNPRAGFPGKPTPGFEGTQALGSLEPTPGFFEPREIFRFKVNKGLTYLLRIVNSIMLDSLFFSVANHTITVVGSDGNYLKPFKRTFIYISPGQTIDVLLEANQSPDHYYMGASVFSIAVAGAYNNSTTTAIVEYNGNYTPSSLPVFPHLPSHNDTEATLNFTASLRSLADKEHPVDVPMEINTHLFYTLSMNTPCKNHSCPDGAWRLLASVNNISFINPSIDILQAYYCCIHGVFGTNFPDFPQLYFDFTADYLPMEWEYPQLRTEVRMLDYNSTVELVFQGTNLLNGSDHPMHLHGYNFYVVGLGMGNFDKDKDPLMYNLVDPPLQNTIHVPKIGWMTVRFKANNPGVWYMHCHFDRHMVWGMDTVFVVKDGESPEAKMLPPPPDMPPC</sequence>
<feature type="chain" id="PRO_5043652395" description="Laccase" evidence="11">
    <location>
        <begin position="23"/>
        <end position="541"/>
    </location>
</feature>
<keyword evidence="7" id="KW-0560">Oxidoreductase</keyword>
<evidence type="ECO:0000256" key="9">
    <source>
        <dbReference type="ARBA" id="ARBA00023180"/>
    </source>
</evidence>
<comment type="similarity">
    <text evidence="3">Belongs to the multicopper oxidase family.</text>
</comment>
<evidence type="ECO:0000256" key="1">
    <source>
        <dbReference type="ARBA" id="ARBA00001935"/>
    </source>
</evidence>
<evidence type="ECO:0000259" key="12">
    <source>
        <dbReference type="Pfam" id="PF00394"/>
    </source>
</evidence>
<feature type="domain" description="Plastocyanin-like" evidence="13">
    <location>
        <begin position="414"/>
        <end position="524"/>
    </location>
</feature>
<comment type="caution">
    <text evidence="15">The sequence shown here is derived from an EMBL/GenBank/DDBJ whole genome shotgun (WGS) entry which is preliminary data.</text>
</comment>
<dbReference type="CDD" id="cd13897">
    <property type="entry name" value="CuRO_3_LCC_plant"/>
    <property type="match status" value="1"/>
</dbReference>
<feature type="signal peptide" evidence="11">
    <location>
        <begin position="1"/>
        <end position="22"/>
    </location>
</feature>
<dbReference type="EMBL" id="BPVZ01000095">
    <property type="protein sequence ID" value="GKV32442.1"/>
    <property type="molecule type" value="Genomic_DNA"/>
</dbReference>
<evidence type="ECO:0000313" key="15">
    <source>
        <dbReference type="EMBL" id="GKV32442.1"/>
    </source>
</evidence>
<evidence type="ECO:0000256" key="8">
    <source>
        <dbReference type="ARBA" id="ARBA00023008"/>
    </source>
</evidence>
<dbReference type="GO" id="GO:0016491">
    <property type="term" value="F:oxidoreductase activity"/>
    <property type="evidence" value="ECO:0007669"/>
    <property type="project" value="UniProtKB-KW"/>
</dbReference>
<evidence type="ECO:0000256" key="2">
    <source>
        <dbReference type="ARBA" id="ARBA00004613"/>
    </source>
</evidence>
<feature type="region of interest" description="Disordered" evidence="10">
    <location>
        <begin position="136"/>
        <end position="157"/>
    </location>
</feature>
<dbReference type="InterPro" id="IPR045087">
    <property type="entry name" value="Cu-oxidase_fam"/>
</dbReference>
<dbReference type="PROSITE" id="PS00079">
    <property type="entry name" value="MULTICOPPER_OXIDASE1"/>
    <property type="match status" value="1"/>
</dbReference>
<dbReference type="PROSITE" id="PS00080">
    <property type="entry name" value="MULTICOPPER_OXIDASE2"/>
    <property type="match status" value="1"/>
</dbReference>
<dbReference type="InterPro" id="IPR002355">
    <property type="entry name" value="Cu_oxidase_Cu_BS"/>
</dbReference>
<evidence type="ECO:0000256" key="3">
    <source>
        <dbReference type="ARBA" id="ARBA00010609"/>
    </source>
</evidence>
<dbReference type="Proteomes" id="UP001054252">
    <property type="component" value="Unassembled WGS sequence"/>
</dbReference>
<evidence type="ECO:0008006" key="17">
    <source>
        <dbReference type="Google" id="ProtNLM"/>
    </source>
</evidence>
<dbReference type="Pfam" id="PF00394">
    <property type="entry name" value="Cu-oxidase"/>
    <property type="match status" value="1"/>
</dbReference>
<dbReference type="InterPro" id="IPR001117">
    <property type="entry name" value="Cu-oxidase_2nd"/>
</dbReference>
<evidence type="ECO:0000259" key="13">
    <source>
        <dbReference type="Pfam" id="PF07731"/>
    </source>
</evidence>
<evidence type="ECO:0000313" key="16">
    <source>
        <dbReference type="Proteomes" id="UP001054252"/>
    </source>
</evidence>
<dbReference type="PANTHER" id="PTHR11709:SF443">
    <property type="entry name" value="LACCASE-15"/>
    <property type="match status" value="1"/>
</dbReference>
<dbReference type="Pfam" id="PF07731">
    <property type="entry name" value="Cu-oxidase_2"/>
    <property type="match status" value="1"/>
</dbReference>
<organism evidence="15 16">
    <name type="scientific">Rubroshorea leprosula</name>
    <dbReference type="NCBI Taxonomy" id="152421"/>
    <lineage>
        <taxon>Eukaryota</taxon>
        <taxon>Viridiplantae</taxon>
        <taxon>Streptophyta</taxon>
        <taxon>Embryophyta</taxon>
        <taxon>Tracheophyta</taxon>
        <taxon>Spermatophyta</taxon>
        <taxon>Magnoliopsida</taxon>
        <taxon>eudicotyledons</taxon>
        <taxon>Gunneridae</taxon>
        <taxon>Pentapetalae</taxon>
        <taxon>rosids</taxon>
        <taxon>malvids</taxon>
        <taxon>Malvales</taxon>
        <taxon>Dipterocarpaceae</taxon>
        <taxon>Rubroshorea</taxon>
    </lineage>
</organism>
<dbReference type="Pfam" id="PF07732">
    <property type="entry name" value="Cu-oxidase_3"/>
    <property type="match status" value="1"/>
</dbReference>
<dbReference type="Gene3D" id="2.60.40.420">
    <property type="entry name" value="Cupredoxins - blue copper proteins"/>
    <property type="match status" value="3"/>
</dbReference>
<evidence type="ECO:0000256" key="11">
    <source>
        <dbReference type="SAM" id="SignalP"/>
    </source>
</evidence>
<feature type="domain" description="Plastocyanin-like" evidence="12">
    <location>
        <begin position="183"/>
        <end position="288"/>
    </location>
</feature>
<keyword evidence="11" id="KW-0732">Signal</keyword>